<dbReference type="Proteomes" id="UP000314294">
    <property type="component" value="Unassembled WGS sequence"/>
</dbReference>
<organism evidence="2 3">
    <name type="scientific">Liparis tanakae</name>
    <name type="common">Tanaka's snailfish</name>
    <dbReference type="NCBI Taxonomy" id="230148"/>
    <lineage>
        <taxon>Eukaryota</taxon>
        <taxon>Metazoa</taxon>
        <taxon>Chordata</taxon>
        <taxon>Craniata</taxon>
        <taxon>Vertebrata</taxon>
        <taxon>Euteleostomi</taxon>
        <taxon>Actinopterygii</taxon>
        <taxon>Neopterygii</taxon>
        <taxon>Teleostei</taxon>
        <taxon>Neoteleostei</taxon>
        <taxon>Acanthomorphata</taxon>
        <taxon>Eupercaria</taxon>
        <taxon>Perciformes</taxon>
        <taxon>Cottioidei</taxon>
        <taxon>Cottales</taxon>
        <taxon>Liparidae</taxon>
        <taxon>Liparis</taxon>
    </lineage>
</organism>
<dbReference type="EMBL" id="SRLO01000178">
    <property type="protein sequence ID" value="TNN69264.1"/>
    <property type="molecule type" value="Genomic_DNA"/>
</dbReference>
<reference evidence="2 3" key="1">
    <citation type="submission" date="2019-03" db="EMBL/GenBank/DDBJ databases">
        <title>First draft genome of Liparis tanakae, snailfish: a comprehensive survey of snailfish specific genes.</title>
        <authorList>
            <person name="Kim W."/>
            <person name="Song I."/>
            <person name="Jeong J.-H."/>
            <person name="Kim D."/>
            <person name="Kim S."/>
            <person name="Ryu S."/>
            <person name="Song J.Y."/>
            <person name="Lee S.K."/>
        </authorList>
    </citation>
    <scope>NUCLEOTIDE SEQUENCE [LARGE SCALE GENOMIC DNA]</scope>
    <source>
        <tissue evidence="2">Muscle</tissue>
    </source>
</reference>
<gene>
    <name evidence="2" type="ORF">EYF80_020581</name>
</gene>
<sequence length="202" mass="22923">MSQHNQEPLVLTEERVQWLVSSLENRVASFMNTATAFRMNVTKSWMWMKFLAQRSLLPKDQKSNTKALTSGMSSSTLQAMWYGGKALDQPPLVQLRLTEPEGKDGRTGSLDRLPGGRMRPAGDRVPERPTTFCVEEEGQIQRKSLTVEAKHKVRKAPLTCSHMSSVQSNEAHRDCNTHSCRMLRLSLSTQKHDESHNKLVYL</sequence>
<evidence type="ECO:0000313" key="3">
    <source>
        <dbReference type="Proteomes" id="UP000314294"/>
    </source>
</evidence>
<keyword evidence="3" id="KW-1185">Reference proteome</keyword>
<comment type="caution">
    <text evidence="2">The sequence shown here is derived from an EMBL/GenBank/DDBJ whole genome shotgun (WGS) entry which is preliminary data.</text>
</comment>
<accession>A0A4Z2HW74</accession>
<protein>
    <submittedName>
        <fullName evidence="2">Uncharacterized protein</fullName>
    </submittedName>
</protein>
<feature type="region of interest" description="Disordered" evidence="1">
    <location>
        <begin position="99"/>
        <end position="127"/>
    </location>
</feature>
<proteinExistence type="predicted"/>
<name>A0A4Z2HW74_9TELE</name>
<dbReference type="AlphaFoldDB" id="A0A4Z2HW74"/>
<evidence type="ECO:0000256" key="1">
    <source>
        <dbReference type="SAM" id="MobiDB-lite"/>
    </source>
</evidence>
<evidence type="ECO:0000313" key="2">
    <source>
        <dbReference type="EMBL" id="TNN69264.1"/>
    </source>
</evidence>